<sequence>PQIAKIGPSLHKTSSLPNEAAADFSSPSPSSNSSEVFDDDADAFFEEFYQKVSLVTKRYVKRIKTGDGYVFHILIYESEPYVSCGDISHLIWSNKDAEFLQQRLQNSGSFLTNVLILEDENENMFDQLKRFHVKGLKVLNDRNCLLIFSLNNLVEILNIFGHPSVELRTKIIHELSAFNPNHPMWKELSEVEFPDKEEEFVDRTDDDKLNRLCLYDLKVMRENIYIRCQRLQLQQSWSPESASDEERKLQLLHEKIEKRMKEIEHISSTFSGA</sequence>
<feature type="region of interest" description="Disordered" evidence="1">
    <location>
        <begin position="1"/>
        <end position="35"/>
    </location>
</feature>
<accession>A0A4Y2P9Y2</accession>
<comment type="caution">
    <text evidence="2">The sequence shown here is derived from an EMBL/GenBank/DDBJ whole genome shotgun (WGS) entry which is preliminary data.</text>
</comment>
<name>A0A4Y2P9Y2_ARAVE</name>
<dbReference type="EMBL" id="BGPR01010760">
    <property type="protein sequence ID" value="GBN47869.1"/>
    <property type="molecule type" value="Genomic_DNA"/>
</dbReference>
<evidence type="ECO:0000313" key="3">
    <source>
        <dbReference type="Proteomes" id="UP000499080"/>
    </source>
</evidence>
<proteinExistence type="predicted"/>
<reference evidence="2 3" key="1">
    <citation type="journal article" date="2019" name="Sci. Rep.">
        <title>Orb-weaving spider Araneus ventricosus genome elucidates the spidroin gene catalogue.</title>
        <authorList>
            <person name="Kono N."/>
            <person name="Nakamura H."/>
            <person name="Ohtoshi R."/>
            <person name="Moran D.A.P."/>
            <person name="Shinohara A."/>
            <person name="Yoshida Y."/>
            <person name="Fujiwara M."/>
            <person name="Mori M."/>
            <person name="Tomita M."/>
            <person name="Arakawa K."/>
        </authorList>
    </citation>
    <scope>NUCLEOTIDE SEQUENCE [LARGE SCALE GENOMIC DNA]</scope>
</reference>
<evidence type="ECO:0000313" key="2">
    <source>
        <dbReference type="EMBL" id="GBN47869.1"/>
    </source>
</evidence>
<organism evidence="2 3">
    <name type="scientific">Araneus ventricosus</name>
    <name type="common">Orbweaver spider</name>
    <name type="synonym">Epeira ventricosa</name>
    <dbReference type="NCBI Taxonomy" id="182803"/>
    <lineage>
        <taxon>Eukaryota</taxon>
        <taxon>Metazoa</taxon>
        <taxon>Ecdysozoa</taxon>
        <taxon>Arthropoda</taxon>
        <taxon>Chelicerata</taxon>
        <taxon>Arachnida</taxon>
        <taxon>Araneae</taxon>
        <taxon>Araneomorphae</taxon>
        <taxon>Entelegynae</taxon>
        <taxon>Araneoidea</taxon>
        <taxon>Araneidae</taxon>
        <taxon>Araneus</taxon>
    </lineage>
</organism>
<protein>
    <submittedName>
        <fullName evidence="2">Uncharacterized protein</fullName>
    </submittedName>
</protein>
<feature type="non-terminal residue" evidence="2">
    <location>
        <position position="1"/>
    </location>
</feature>
<gene>
    <name evidence="2" type="ORF">AVEN_133059_1</name>
</gene>
<dbReference type="AlphaFoldDB" id="A0A4Y2P9Y2"/>
<keyword evidence="3" id="KW-1185">Reference proteome</keyword>
<dbReference type="OrthoDB" id="10619743at2759"/>
<evidence type="ECO:0000256" key="1">
    <source>
        <dbReference type="SAM" id="MobiDB-lite"/>
    </source>
</evidence>
<feature type="compositionally biased region" description="Low complexity" evidence="1">
    <location>
        <begin position="25"/>
        <end position="34"/>
    </location>
</feature>
<dbReference type="Proteomes" id="UP000499080">
    <property type="component" value="Unassembled WGS sequence"/>
</dbReference>